<protein>
    <submittedName>
        <fullName evidence="2">Uncharacterized protein</fullName>
    </submittedName>
</protein>
<keyword evidence="1" id="KW-1133">Transmembrane helix</keyword>
<evidence type="ECO:0000313" key="2">
    <source>
        <dbReference type="EMBL" id="KAH0886151.1"/>
    </source>
</evidence>
<gene>
    <name evidence="2" type="ORF">HID58_062247</name>
</gene>
<keyword evidence="3" id="KW-1185">Reference proteome</keyword>
<evidence type="ECO:0000313" key="3">
    <source>
        <dbReference type="Proteomes" id="UP000824890"/>
    </source>
</evidence>
<comment type="caution">
    <text evidence="2">The sequence shown here is derived from an EMBL/GenBank/DDBJ whole genome shotgun (WGS) entry which is preliminary data.</text>
</comment>
<dbReference type="EMBL" id="JAGKQM010000014">
    <property type="protein sequence ID" value="KAH0886151.1"/>
    <property type="molecule type" value="Genomic_DNA"/>
</dbReference>
<sequence length="104" mass="11321">MLYVSSRSRKLQSSPVEAHQSSIVYGLVGKRKGGASSLFKQSCDIGVKASGPLVITVRGTICAVPIIVYLVVGPLLLLHRFRYMERLMRQCGDAVTGRTDSSDH</sequence>
<dbReference type="Proteomes" id="UP000824890">
    <property type="component" value="Unassembled WGS sequence"/>
</dbReference>
<name>A0ABQ8A0W8_BRANA</name>
<keyword evidence="1" id="KW-0472">Membrane</keyword>
<organism evidence="2 3">
    <name type="scientific">Brassica napus</name>
    <name type="common">Rape</name>
    <dbReference type="NCBI Taxonomy" id="3708"/>
    <lineage>
        <taxon>Eukaryota</taxon>
        <taxon>Viridiplantae</taxon>
        <taxon>Streptophyta</taxon>
        <taxon>Embryophyta</taxon>
        <taxon>Tracheophyta</taxon>
        <taxon>Spermatophyta</taxon>
        <taxon>Magnoliopsida</taxon>
        <taxon>eudicotyledons</taxon>
        <taxon>Gunneridae</taxon>
        <taxon>Pentapetalae</taxon>
        <taxon>rosids</taxon>
        <taxon>malvids</taxon>
        <taxon>Brassicales</taxon>
        <taxon>Brassicaceae</taxon>
        <taxon>Brassiceae</taxon>
        <taxon>Brassica</taxon>
    </lineage>
</organism>
<accession>A0ABQ8A0W8</accession>
<proteinExistence type="predicted"/>
<feature type="transmembrane region" description="Helical" evidence="1">
    <location>
        <begin position="55"/>
        <end position="78"/>
    </location>
</feature>
<reference evidence="2 3" key="1">
    <citation type="submission" date="2021-05" db="EMBL/GenBank/DDBJ databases">
        <title>Genome Assembly of Synthetic Allotetraploid Brassica napus Reveals Homoeologous Exchanges between Subgenomes.</title>
        <authorList>
            <person name="Davis J.T."/>
        </authorList>
    </citation>
    <scope>NUCLEOTIDE SEQUENCE [LARGE SCALE GENOMIC DNA]</scope>
    <source>
        <strain evidence="3">cv. Da-Ae</strain>
        <tissue evidence="2">Seedling</tissue>
    </source>
</reference>
<evidence type="ECO:0000256" key="1">
    <source>
        <dbReference type="SAM" id="Phobius"/>
    </source>
</evidence>
<keyword evidence="1" id="KW-0812">Transmembrane</keyword>